<sequence length="256" mass="29403">MRVSLIIIAIASSIFAKSQVMYHTPAGKDSSIEEKIYGNKEPYEQAETFPQFKGDITQFKKILFEKLDLKRFNDSNEIYFSELSFIIEKDGSVSSIKAEGDEKEFNTEVINAFKKMKTEWIAARTTNWEVRYHVSVPVTYSKNKMGKGNSGKYRFFGDKKISTLEIFTAVEQKPVYTKGDFKNNIRSKIGNLADSYPFTMTFVVERDGQCSNLKIFGTDEEKNEKLKRVILPIKEIWIPAKVSGQIVRCKYGINFP</sequence>
<name>A0A9Q3V0H1_9FLAO</name>
<dbReference type="EMBL" id="JAJNAY010000001">
    <property type="protein sequence ID" value="MCD1117288.1"/>
    <property type="molecule type" value="Genomic_DNA"/>
</dbReference>
<comment type="caution">
    <text evidence="1">The sequence shown here is derived from an EMBL/GenBank/DDBJ whole genome shotgun (WGS) entry which is preliminary data.</text>
</comment>
<evidence type="ECO:0000313" key="2">
    <source>
        <dbReference type="Proteomes" id="UP001108025"/>
    </source>
</evidence>
<proteinExistence type="predicted"/>
<protein>
    <recommendedName>
        <fullName evidence="3">TonB C-terminal domain-containing protein</fullName>
    </recommendedName>
</protein>
<evidence type="ECO:0000313" key="1">
    <source>
        <dbReference type="EMBL" id="MCD1117288.1"/>
    </source>
</evidence>
<organism evidence="1 2">
    <name type="scientific">Chryseobacterium turcicum</name>
    <dbReference type="NCBI Taxonomy" id="2898076"/>
    <lineage>
        <taxon>Bacteria</taxon>
        <taxon>Pseudomonadati</taxon>
        <taxon>Bacteroidota</taxon>
        <taxon>Flavobacteriia</taxon>
        <taxon>Flavobacteriales</taxon>
        <taxon>Weeksellaceae</taxon>
        <taxon>Chryseobacterium group</taxon>
        <taxon>Chryseobacterium</taxon>
    </lineage>
</organism>
<accession>A0A9Q3V0H1</accession>
<evidence type="ECO:0008006" key="3">
    <source>
        <dbReference type="Google" id="ProtNLM"/>
    </source>
</evidence>
<dbReference type="AlphaFoldDB" id="A0A9Q3V0H1"/>
<gene>
    <name evidence="1" type="ORF">LO744_10490</name>
</gene>
<dbReference type="Proteomes" id="UP001108025">
    <property type="component" value="Unassembled WGS sequence"/>
</dbReference>
<keyword evidence="2" id="KW-1185">Reference proteome</keyword>
<reference evidence="1" key="1">
    <citation type="submission" date="2021-11" db="EMBL/GenBank/DDBJ databases">
        <title>Description of novel Chryseobacterium species.</title>
        <authorList>
            <person name="Saticioglu I.B."/>
            <person name="Ay H."/>
            <person name="Altun S."/>
            <person name="Duman M."/>
        </authorList>
    </citation>
    <scope>NUCLEOTIDE SEQUENCE</scope>
    <source>
        <strain evidence="1">C-17</strain>
    </source>
</reference>
<dbReference type="RefSeq" id="WP_230669215.1">
    <property type="nucleotide sequence ID" value="NZ_JAJNAY010000001.1"/>
</dbReference>
<dbReference type="Gene3D" id="3.30.1150.10">
    <property type="match status" value="1"/>
</dbReference>